<evidence type="ECO:0000256" key="4">
    <source>
        <dbReference type="ARBA" id="ARBA00022968"/>
    </source>
</evidence>
<dbReference type="PANTHER" id="PTHR11062:SF241">
    <property type="entry name" value="XYLOGLUCAN GALACTOSYLTRANSFERASE GT14-RELATED"/>
    <property type="match status" value="1"/>
</dbReference>
<comment type="caution">
    <text evidence="8">The sequence shown here is derived from an EMBL/GenBank/DDBJ whole genome shotgun (WGS) entry which is preliminary data.</text>
</comment>
<dbReference type="EMBL" id="LIHL02000007">
    <property type="protein sequence ID" value="KAF5465075.1"/>
    <property type="molecule type" value="Genomic_DNA"/>
</dbReference>
<comment type="similarity">
    <text evidence="2">Belongs to the glycosyltransferase 47 family.</text>
</comment>
<proteinExistence type="inferred from homology"/>
<keyword evidence="6" id="KW-0812">Transmembrane</keyword>
<keyword evidence="6" id="KW-1133">Transmembrane helix</keyword>
<reference evidence="8" key="1">
    <citation type="submission" date="2015-10" db="EMBL/GenBank/DDBJ databases">
        <authorList>
            <person name="Martinez-Garcia P.J."/>
            <person name="Crepeau M.W."/>
            <person name="Puiu D."/>
            <person name="Gonzalez-Ibeas D."/>
            <person name="Whalen J."/>
            <person name="Stevens K."/>
            <person name="Paul R."/>
            <person name="Butterfield T."/>
            <person name="Britton M."/>
            <person name="Reagan R."/>
            <person name="Chakraborty S."/>
            <person name="Walawage S.L."/>
            <person name="Vasquez-Gross H.A."/>
            <person name="Cardeno C."/>
            <person name="Famula R."/>
            <person name="Pratt K."/>
            <person name="Kuruganti S."/>
            <person name="Aradhya M.K."/>
            <person name="Leslie C.A."/>
            <person name="Dandekar A.M."/>
            <person name="Salzberg S.L."/>
            <person name="Wegrzyn J.L."/>
            <person name="Langley C.H."/>
            <person name="Neale D.B."/>
        </authorList>
    </citation>
    <scope>NUCLEOTIDE SEQUENCE</scope>
    <source>
        <tissue evidence="8">Leaves</tissue>
    </source>
</reference>
<evidence type="ECO:0000313" key="9">
    <source>
        <dbReference type="Proteomes" id="UP000619265"/>
    </source>
</evidence>
<evidence type="ECO:0000256" key="6">
    <source>
        <dbReference type="SAM" id="Phobius"/>
    </source>
</evidence>
<reference evidence="8" key="2">
    <citation type="submission" date="2020-03" db="EMBL/GenBank/DDBJ databases">
        <title>Walnut 2.0.</title>
        <authorList>
            <person name="Marrano A."/>
            <person name="Britton M."/>
            <person name="Zimin A.V."/>
            <person name="Zaini P.A."/>
            <person name="Workman R."/>
            <person name="Puiu D."/>
            <person name="Bianco L."/>
            <person name="Allen B.J."/>
            <person name="Troggio M."/>
            <person name="Leslie C.A."/>
            <person name="Timp W."/>
            <person name="Dendekar A."/>
            <person name="Salzberg S.L."/>
            <person name="Neale D.B."/>
        </authorList>
    </citation>
    <scope>NUCLEOTIDE SEQUENCE</scope>
    <source>
        <tissue evidence="8">Leaves</tissue>
    </source>
</reference>
<feature type="non-terminal residue" evidence="8">
    <location>
        <position position="1"/>
    </location>
</feature>
<organism evidence="8 9">
    <name type="scientific">Juglans regia</name>
    <name type="common">English walnut</name>
    <dbReference type="NCBI Taxonomy" id="51240"/>
    <lineage>
        <taxon>Eukaryota</taxon>
        <taxon>Viridiplantae</taxon>
        <taxon>Streptophyta</taxon>
        <taxon>Embryophyta</taxon>
        <taxon>Tracheophyta</taxon>
        <taxon>Spermatophyta</taxon>
        <taxon>Magnoliopsida</taxon>
        <taxon>eudicotyledons</taxon>
        <taxon>Gunneridae</taxon>
        <taxon>Pentapetalae</taxon>
        <taxon>rosids</taxon>
        <taxon>fabids</taxon>
        <taxon>Fagales</taxon>
        <taxon>Juglandaceae</taxon>
        <taxon>Juglans</taxon>
    </lineage>
</organism>
<evidence type="ECO:0000313" key="8">
    <source>
        <dbReference type="EMBL" id="KAF5465075.1"/>
    </source>
</evidence>
<dbReference type="Proteomes" id="UP000619265">
    <property type="component" value="Unassembled WGS sequence"/>
</dbReference>
<feature type="transmembrane region" description="Helical" evidence="6">
    <location>
        <begin position="58"/>
        <end position="75"/>
    </location>
</feature>
<evidence type="ECO:0000256" key="1">
    <source>
        <dbReference type="ARBA" id="ARBA00004323"/>
    </source>
</evidence>
<dbReference type="AlphaFoldDB" id="A0A833XF44"/>
<sequence>HNHLPDSFSFLLLSASVLLRSENPFGKEWHLIYRCLFCWNSLYRHMENAIAGRCSHQLWLVFLILSVLCFVLFHFDYSTMMPADNELPFSLDQINPVVISENQTHLATNQSVTDESVGEESDADTCLGRYVYVHNLPSRFNYNLLKNCQSLTRGTNSNMCPYLANLGLGTEIENSQGVLSNQSWFSTNQFSLEVIFHNKMKRYECLTNDSSLASAIFVPYYAGLDISQYLWSPNISVRDSPGKDLLNWLVERPEWKKMWGRDHFLVAGRISWDFRRQTDDASDWGTKFRFLPESQNMTMLSVESSSWKNDFAIPYPTNFHPFKDSQVLEWQSSVRTQDRSYLFTFAGAPRPDLSNSVRGVVIEQCRSSKACKFINCSSDGNKCDNPVNLMKVFRSSVYCLQPPGDSYTRRSIFDSILAGCIPVFFHPGTAYAQYLWHLPGNGTEYSVYIPVKDVKNWNGSVEKILLGISKDKELAMREEVIGLIPSIVYADPRSRLETFEDAFDLAVKGVLERIESVRCVIREGKDPSVGFAEGDDYKYTFSEWQEYEKDPLL</sequence>
<name>A0A833XF44_JUGRE</name>
<dbReference type="InterPro" id="IPR040911">
    <property type="entry name" value="Exostosin_GT47"/>
</dbReference>
<keyword evidence="6" id="KW-0472">Membrane</keyword>
<dbReference type="GO" id="GO:0000139">
    <property type="term" value="C:Golgi membrane"/>
    <property type="evidence" value="ECO:0007669"/>
    <property type="project" value="UniProtKB-SubCell"/>
</dbReference>
<keyword evidence="4" id="KW-0735">Signal-anchor</keyword>
<dbReference type="PANTHER" id="PTHR11062">
    <property type="entry name" value="EXOSTOSIN HEPARAN SULFATE GLYCOSYLTRANSFERASE -RELATED"/>
    <property type="match status" value="1"/>
</dbReference>
<dbReference type="GO" id="GO:0016757">
    <property type="term" value="F:glycosyltransferase activity"/>
    <property type="evidence" value="ECO:0007669"/>
    <property type="project" value="UniProtKB-KW"/>
</dbReference>
<evidence type="ECO:0000256" key="3">
    <source>
        <dbReference type="ARBA" id="ARBA00022676"/>
    </source>
</evidence>
<evidence type="ECO:0000259" key="7">
    <source>
        <dbReference type="Pfam" id="PF03016"/>
    </source>
</evidence>
<comment type="subcellular location">
    <subcellularLocation>
        <location evidence="1">Golgi apparatus membrane</location>
        <topology evidence="1">Single-pass type II membrane protein</topology>
    </subcellularLocation>
</comment>
<feature type="domain" description="Exostosin GT47" evidence="7">
    <location>
        <begin position="127"/>
        <end position="462"/>
    </location>
</feature>
<gene>
    <name evidence="8" type="ORF">F2P56_015106</name>
</gene>
<keyword evidence="3" id="KW-0808">Transferase</keyword>
<keyword evidence="3" id="KW-0328">Glycosyltransferase</keyword>
<keyword evidence="5" id="KW-0333">Golgi apparatus</keyword>
<dbReference type="Pfam" id="PF03016">
    <property type="entry name" value="Exostosin_GT47"/>
    <property type="match status" value="1"/>
</dbReference>
<accession>A0A833XF44</accession>
<dbReference type="Gramene" id="Jr07_14690_p1">
    <property type="protein sequence ID" value="cds.Jr07_14690_p1"/>
    <property type="gene ID" value="Jr07_14690"/>
</dbReference>
<evidence type="ECO:0000256" key="2">
    <source>
        <dbReference type="ARBA" id="ARBA00010271"/>
    </source>
</evidence>
<protein>
    <recommendedName>
        <fullName evidence="7">Exostosin GT47 domain-containing protein</fullName>
    </recommendedName>
</protein>
<evidence type="ECO:0000256" key="5">
    <source>
        <dbReference type="ARBA" id="ARBA00023034"/>
    </source>
</evidence>
<dbReference type="InterPro" id="IPR004263">
    <property type="entry name" value="Exostosin"/>
</dbReference>